<reference evidence="3" key="1">
    <citation type="submission" date="2021-01" db="EMBL/GenBank/DDBJ databases">
        <title>Whole genome shotgun sequence of Virgisporangium aliadipatigenens NBRC 105644.</title>
        <authorList>
            <person name="Komaki H."/>
            <person name="Tamura T."/>
        </authorList>
    </citation>
    <scope>NUCLEOTIDE SEQUENCE</scope>
    <source>
        <strain evidence="3">NBRC 105644</strain>
    </source>
</reference>
<dbReference type="Proteomes" id="UP000619260">
    <property type="component" value="Unassembled WGS sequence"/>
</dbReference>
<evidence type="ECO:0000313" key="4">
    <source>
        <dbReference type="Proteomes" id="UP000619260"/>
    </source>
</evidence>
<dbReference type="PANTHER" id="PTHR13386">
    <property type="entry name" value="HISTONE PARYLATION FACTOR 1"/>
    <property type="match status" value="1"/>
</dbReference>
<evidence type="ECO:0000256" key="1">
    <source>
        <dbReference type="ARBA" id="ARBA00004286"/>
    </source>
</evidence>
<comment type="caution">
    <text evidence="3">The sequence shown here is derived from an EMBL/GenBank/DDBJ whole genome shotgun (WGS) entry which is preliminary data.</text>
</comment>
<organism evidence="3 4">
    <name type="scientific">Virgisporangium aliadipatigenens</name>
    <dbReference type="NCBI Taxonomy" id="741659"/>
    <lineage>
        <taxon>Bacteria</taxon>
        <taxon>Bacillati</taxon>
        <taxon>Actinomycetota</taxon>
        <taxon>Actinomycetes</taxon>
        <taxon>Micromonosporales</taxon>
        <taxon>Micromonosporaceae</taxon>
        <taxon>Virgisporangium</taxon>
    </lineage>
</organism>
<accession>A0A8J4DU05</accession>
<dbReference type="GO" id="GO:0072572">
    <property type="term" value="F:poly-ADP-D-ribose binding"/>
    <property type="evidence" value="ECO:0007669"/>
    <property type="project" value="TreeGrafter"/>
</dbReference>
<dbReference type="EMBL" id="BOPF01000034">
    <property type="protein sequence ID" value="GIJ50304.1"/>
    <property type="molecule type" value="Genomic_DNA"/>
</dbReference>
<name>A0A8J4DU05_9ACTN</name>
<dbReference type="GO" id="GO:0042393">
    <property type="term" value="F:histone binding"/>
    <property type="evidence" value="ECO:0007669"/>
    <property type="project" value="InterPro"/>
</dbReference>
<sequence length="314" mass="34754">MTDERRAALAEMTGRFPAVAERFRRVYGLRLPRHTAVAAAFFASATPAESAALDRMGLRPAGVLDHFGADGPRLVARDGLDERLHWRYRRDPAEFVTVMSGGSDGLHFGLWYDDPAHLPSLIAFNYARDSAETGTDRCSTILEQVGIHLAHVDRDLRGYGEDTAVLEPLRDALHWFHEIDRASLKEDGPRRLTRLKRPKGGISVGPVLLPGIGDPRLTPAATRHRLADYRDPAAARRHIDLARAELAEGRPAFALTVGGELHWCDVDAFRHEALELLTGAYRALGRDALASIVEVHYANRDLRSVNVLVVGDDR</sequence>
<gene>
    <name evidence="3" type="ORF">Val02_71900</name>
</gene>
<proteinExistence type="predicted"/>
<keyword evidence="2" id="KW-0158">Chromosome</keyword>
<protein>
    <submittedName>
        <fullName evidence="3">Uncharacterized protein</fullName>
    </submittedName>
</protein>
<evidence type="ECO:0000313" key="3">
    <source>
        <dbReference type="EMBL" id="GIJ50304.1"/>
    </source>
</evidence>
<dbReference type="GO" id="GO:0006974">
    <property type="term" value="P:DNA damage response"/>
    <property type="evidence" value="ECO:0007669"/>
    <property type="project" value="InterPro"/>
</dbReference>
<keyword evidence="4" id="KW-1185">Reference proteome</keyword>
<dbReference type="InterPro" id="IPR019361">
    <property type="entry name" value="HPF1"/>
</dbReference>
<dbReference type="AlphaFoldDB" id="A0A8J4DU05"/>
<dbReference type="GO" id="GO:0005694">
    <property type="term" value="C:chromosome"/>
    <property type="evidence" value="ECO:0007669"/>
    <property type="project" value="UniProtKB-SubCell"/>
</dbReference>
<comment type="subcellular location">
    <subcellularLocation>
        <location evidence="1">Chromosome</location>
    </subcellularLocation>
</comment>
<evidence type="ECO:0000256" key="2">
    <source>
        <dbReference type="ARBA" id="ARBA00022454"/>
    </source>
</evidence>
<dbReference type="Pfam" id="PF10228">
    <property type="entry name" value="HPF1"/>
    <property type="match status" value="1"/>
</dbReference>
<dbReference type="RefSeq" id="WP_203903738.1">
    <property type="nucleotide sequence ID" value="NZ_BOPF01000034.1"/>
</dbReference>
<dbReference type="PANTHER" id="PTHR13386:SF1">
    <property type="entry name" value="HISTONE PARYLATION FACTOR 1"/>
    <property type="match status" value="1"/>
</dbReference>